<accession>W4LHX6</accession>
<dbReference type="AlphaFoldDB" id="W4LHX6"/>
<evidence type="ECO:0000256" key="1">
    <source>
        <dbReference type="ARBA" id="ARBA00004141"/>
    </source>
</evidence>
<comment type="similarity">
    <text evidence="2">Belongs to the EamA transporter family.</text>
</comment>
<gene>
    <name evidence="9" type="ORF">ETSY1_22360</name>
</gene>
<keyword evidence="5 7" id="KW-0472">Membrane</keyword>
<organism evidence="9 10">
    <name type="scientific">Entotheonella factor</name>
    <dbReference type="NCBI Taxonomy" id="1429438"/>
    <lineage>
        <taxon>Bacteria</taxon>
        <taxon>Pseudomonadati</taxon>
        <taxon>Nitrospinota/Tectimicrobiota group</taxon>
        <taxon>Candidatus Tectimicrobiota</taxon>
        <taxon>Candidatus Entotheonellia</taxon>
        <taxon>Candidatus Entotheonellales</taxon>
        <taxon>Candidatus Entotheonellaceae</taxon>
        <taxon>Candidatus Entotheonella</taxon>
    </lineage>
</organism>
<dbReference type="EMBL" id="AZHW01000654">
    <property type="protein sequence ID" value="ETW97519.1"/>
    <property type="molecule type" value="Genomic_DNA"/>
</dbReference>
<keyword evidence="4 7" id="KW-1133">Transmembrane helix</keyword>
<feature type="domain" description="EamA" evidence="8">
    <location>
        <begin position="11"/>
        <end position="81"/>
    </location>
</feature>
<feature type="non-terminal residue" evidence="9">
    <location>
        <position position="1"/>
    </location>
</feature>
<feature type="compositionally biased region" description="Basic and acidic residues" evidence="6">
    <location>
        <begin position="243"/>
        <end position="258"/>
    </location>
</feature>
<evidence type="ECO:0000256" key="2">
    <source>
        <dbReference type="ARBA" id="ARBA00007362"/>
    </source>
</evidence>
<dbReference type="SUPFAM" id="SSF103481">
    <property type="entry name" value="Multidrug resistance efflux transporter EmrE"/>
    <property type="match status" value="2"/>
</dbReference>
<dbReference type="PANTHER" id="PTHR32322:SF2">
    <property type="entry name" value="EAMA DOMAIN-CONTAINING PROTEIN"/>
    <property type="match status" value="1"/>
</dbReference>
<evidence type="ECO:0000256" key="6">
    <source>
        <dbReference type="SAM" id="MobiDB-lite"/>
    </source>
</evidence>
<evidence type="ECO:0000256" key="7">
    <source>
        <dbReference type="SAM" id="Phobius"/>
    </source>
</evidence>
<dbReference type="GO" id="GO:0016020">
    <property type="term" value="C:membrane"/>
    <property type="evidence" value="ECO:0007669"/>
    <property type="project" value="UniProtKB-SubCell"/>
</dbReference>
<comment type="caution">
    <text evidence="9">The sequence shown here is derived from an EMBL/GenBank/DDBJ whole genome shotgun (WGS) entry which is preliminary data.</text>
</comment>
<proteinExistence type="inferred from homology"/>
<dbReference type="InterPro" id="IPR050638">
    <property type="entry name" value="AA-Vitamin_Transporters"/>
</dbReference>
<keyword evidence="10" id="KW-1185">Reference proteome</keyword>
<feature type="transmembrane region" description="Helical" evidence="7">
    <location>
        <begin position="66"/>
        <end position="84"/>
    </location>
</feature>
<feature type="transmembrane region" description="Helical" evidence="7">
    <location>
        <begin position="205"/>
        <end position="223"/>
    </location>
</feature>
<feature type="region of interest" description="Disordered" evidence="6">
    <location>
        <begin position="233"/>
        <end position="258"/>
    </location>
</feature>
<dbReference type="Proteomes" id="UP000019141">
    <property type="component" value="Unassembled WGS sequence"/>
</dbReference>
<evidence type="ECO:0000313" key="9">
    <source>
        <dbReference type="EMBL" id="ETW97519.1"/>
    </source>
</evidence>
<sequence length="288" mass="31188">MPWRINATNRWRLWGAVLAGGVAGPVLLLAELRVASAASVSLWLNLELVATAVLGHWFFRDHLTRYGWLGVAVTLLAATALSLGSGAAGLLAGLLVLLACCCWGLDNHLTALIDGLSPSQSTFWKGLVAGCVSLTIGLLLHPFTATGLILLGAVFVGIWSYGASITLYIHAAQRLGATRGQIIFSTAPFFGLLLSAMLLGEQLHALHLIAALLFVVGIALLLIESHAHTHDHTALSHAHRHRHDDQHHTHDHEGIDPTVEHTHWHDHESVTHAHAHWPDLHHRHGHES</sequence>
<feature type="transmembrane region" description="Helical" evidence="7">
    <location>
        <begin position="149"/>
        <end position="170"/>
    </location>
</feature>
<dbReference type="InterPro" id="IPR037185">
    <property type="entry name" value="EmrE-like"/>
</dbReference>
<keyword evidence="3 7" id="KW-0812">Transmembrane</keyword>
<evidence type="ECO:0000259" key="8">
    <source>
        <dbReference type="Pfam" id="PF00892"/>
    </source>
</evidence>
<dbReference type="HOGENOM" id="CLU_964709_0_0_7"/>
<feature type="transmembrane region" description="Helical" evidence="7">
    <location>
        <begin position="42"/>
        <end position="59"/>
    </location>
</feature>
<dbReference type="PANTHER" id="PTHR32322">
    <property type="entry name" value="INNER MEMBRANE TRANSPORTER"/>
    <property type="match status" value="1"/>
</dbReference>
<evidence type="ECO:0000256" key="5">
    <source>
        <dbReference type="ARBA" id="ARBA00023136"/>
    </source>
</evidence>
<evidence type="ECO:0000313" key="10">
    <source>
        <dbReference type="Proteomes" id="UP000019141"/>
    </source>
</evidence>
<protein>
    <recommendedName>
        <fullName evidence="8">EamA domain-containing protein</fullName>
    </recommendedName>
</protein>
<name>W4LHX6_ENTF1</name>
<feature type="domain" description="EamA" evidence="8">
    <location>
        <begin position="93"/>
        <end position="222"/>
    </location>
</feature>
<feature type="transmembrane region" description="Helical" evidence="7">
    <location>
        <begin position="12"/>
        <end position="30"/>
    </location>
</feature>
<comment type="subcellular location">
    <subcellularLocation>
        <location evidence="1">Membrane</location>
        <topology evidence="1">Multi-pass membrane protein</topology>
    </subcellularLocation>
</comment>
<dbReference type="InterPro" id="IPR000620">
    <property type="entry name" value="EamA_dom"/>
</dbReference>
<feature type="transmembrane region" description="Helical" evidence="7">
    <location>
        <begin position="182"/>
        <end position="199"/>
    </location>
</feature>
<reference evidence="9 10" key="1">
    <citation type="journal article" date="2014" name="Nature">
        <title>An environmental bacterial taxon with a large and distinct metabolic repertoire.</title>
        <authorList>
            <person name="Wilson M.C."/>
            <person name="Mori T."/>
            <person name="Ruckert C."/>
            <person name="Uria A.R."/>
            <person name="Helf M.J."/>
            <person name="Takada K."/>
            <person name="Gernert C."/>
            <person name="Steffens U.A."/>
            <person name="Heycke N."/>
            <person name="Schmitt S."/>
            <person name="Rinke C."/>
            <person name="Helfrich E.J."/>
            <person name="Brachmann A.O."/>
            <person name="Gurgui C."/>
            <person name="Wakimoto T."/>
            <person name="Kracht M."/>
            <person name="Crusemann M."/>
            <person name="Hentschel U."/>
            <person name="Abe I."/>
            <person name="Matsunaga S."/>
            <person name="Kalinowski J."/>
            <person name="Takeyama H."/>
            <person name="Piel J."/>
        </authorList>
    </citation>
    <scope>NUCLEOTIDE SEQUENCE [LARGE SCALE GENOMIC DNA]</scope>
    <source>
        <strain evidence="10">TSY1</strain>
    </source>
</reference>
<dbReference type="Pfam" id="PF00892">
    <property type="entry name" value="EamA"/>
    <property type="match status" value="2"/>
</dbReference>
<evidence type="ECO:0000256" key="3">
    <source>
        <dbReference type="ARBA" id="ARBA00022692"/>
    </source>
</evidence>
<evidence type="ECO:0000256" key="4">
    <source>
        <dbReference type="ARBA" id="ARBA00022989"/>
    </source>
</evidence>